<dbReference type="EMBL" id="CP019454">
    <property type="protein sequence ID" value="AUW95037.1"/>
    <property type="molecule type" value="Genomic_DNA"/>
</dbReference>
<organism evidence="2 3">
    <name type="scientific">Sulfobacillus thermotolerans</name>
    <dbReference type="NCBI Taxonomy" id="338644"/>
    <lineage>
        <taxon>Bacteria</taxon>
        <taxon>Bacillati</taxon>
        <taxon>Bacillota</taxon>
        <taxon>Clostridia</taxon>
        <taxon>Eubacteriales</taxon>
        <taxon>Clostridiales Family XVII. Incertae Sedis</taxon>
        <taxon>Sulfobacillus</taxon>
    </lineage>
</organism>
<accession>A0ABM6RUI7</accession>
<keyword evidence="1" id="KW-0472">Membrane</keyword>
<feature type="transmembrane region" description="Helical" evidence="1">
    <location>
        <begin position="92"/>
        <end position="114"/>
    </location>
</feature>
<reference evidence="2 3" key="1">
    <citation type="journal article" date="2019" name="Sci. Rep.">
        <title>Sulfobacillus thermotolerans: new insights into resistance and metabolic capacities of acidophilic chemolithotrophs.</title>
        <authorList>
            <person name="Panyushkina A.E."/>
            <person name="Babenko V.V."/>
            <person name="Nikitina A.S."/>
            <person name="Selezneva O.V."/>
            <person name="Tsaplina I.A."/>
            <person name="Letarova M.A."/>
            <person name="Kostryukova E.S."/>
            <person name="Letarov A.V."/>
        </authorList>
    </citation>
    <scope>NUCLEOTIDE SEQUENCE [LARGE SCALE GENOMIC DNA]</scope>
    <source>
        <strain evidence="2 3">Kr1</strain>
    </source>
</reference>
<keyword evidence="1" id="KW-0812">Transmembrane</keyword>
<evidence type="ECO:0000313" key="3">
    <source>
        <dbReference type="Proteomes" id="UP000325292"/>
    </source>
</evidence>
<evidence type="ECO:0000256" key="1">
    <source>
        <dbReference type="SAM" id="Phobius"/>
    </source>
</evidence>
<sequence>MIQPSIERPRFWVDTRLAFERAIQIMTAHVDPRGIWNFYEAKGYKVNTLGDIASVPYTLREYRVTLLRGRYRAYILGEMGISQLAGPLSPAVGIPILAWILLLWGVQMGWAYAVDMRDPAVQAMLASIIAEDLERVVFGSPGCRRWRGTTVLRLFLLGWGQELAWADEVMAHVRRVFRKTRLSI</sequence>
<name>A0ABM6RUI7_9FIRM</name>
<proteinExistence type="predicted"/>
<keyword evidence="1" id="KW-1133">Transmembrane helix</keyword>
<evidence type="ECO:0000313" key="2">
    <source>
        <dbReference type="EMBL" id="AUW95037.1"/>
    </source>
</evidence>
<keyword evidence="3" id="KW-1185">Reference proteome</keyword>
<gene>
    <name evidence="2" type="ORF">BXT84_14630</name>
</gene>
<protein>
    <submittedName>
        <fullName evidence="2">Uncharacterized protein</fullName>
    </submittedName>
</protein>
<dbReference type="Proteomes" id="UP000325292">
    <property type="component" value="Chromosome"/>
</dbReference>